<evidence type="ECO:0000259" key="1">
    <source>
        <dbReference type="Pfam" id="PF08239"/>
    </source>
</evidence>
<protein>
    <recommendedName>
        <fullName evidence="1">SH3b domain-containing protein</fullName>
    </recommendedName>
</protein>
<gene>
    <name evidence="2" type="ORF">OZSIB_0674</name>
</gene>
<dbReference type="InterPro" id="IPR003646">
    <property type="entry name" value="SH3-like_bac-type"/>
</dbReference>
<organism evidence="2 3">
    <name type="scientific">Candidatus Ozemobacter sibiricus</name>
    <dbReference type="NCBI Taxonomy" id="2268124"/>
    <lineage>
        <taxon>Bacteria</taxon>
        <taxon>Candidatus Ozemobacteria</taxon>
        <taxon>Candidatus Ozemobacterales</taxon>
        <taxon>Candidatus Ozemobacteraceae</taxon>
        <taxon>Candidatus Ozemobacter</taxon>
    </lineage>
</organism>
<name>A0A367ZU23_9BACT</name>
<evidence type="ECO:0000313" key="2">
    <source>
        <dbReference type="EMBL" id="RCK81540.1"/>
    </source>
</evidence>
<dbReference type="PANTHER" id="PTHR34408:SF1">
    <property type="entry name" value="GLYCOSYL HYDROLASE FAMILY 19 DOMAIN-CONTAINING PROTEIN HI_1415"/>
    <property type="match status" value="1"/>
</dbReference>
<dbReference type="PANTHER" id="PTHR34408">
    <property type="entry name" value="FAMILY PROTEIN, PUTATIVE-RELATED"/>
    <property type="match status" value="1"/>
</dbReference>
<proteinExistence type="predicted"/>
<dbReference type="AlphaFoldDB" id="A0A367ZU23"/>
<feature type="domain" description="SH3b" evidence="1">
    <location>
        <begin position="146"/>
        <end position="200"/>
    </location>
</feature>
<dbReference type="Pfam" id="PF08239">
    <property type="entry name" value="SH3_3"/>
    <property type="match status" value="2"/>
</dbReference>
<comment type="caution">
    <text evidence="2">The sequence shown here is derived from an EMBL/GenBank/DDBJ whole genome shotgun (WGS) entry which is preliminary data.</text>
</comment>
<dbReference type="EMBL" id="QOQW01000001">
    <property type="protein sequence ID" value="RCK81540.1"/>
    <property type="molecule type" value="Genomic_DNA"/>
</dbReference>
<sequence length="203" mass="21572">MPLVAFANGNGINVRDQPTLDSKVIMKIGNGTRGHVLEQKDGWTKVKWDFNKKIGWTRDDLLIIGPKDTLTGLPTTSAASGTAAPAPGPGGKMAIGTEAKAGAKAPAVLQTVSVAMAKPVPPDQTVKGFASLDKLPSEGTICSDAGAKVRDAPSTKAALLGRIPKGVVVKIKSCKKIGKYHWFQISYHQGRKEGWTREDNLQF</sequence>
<dbReference type="Gene3D" id="2.30.30.40">
    <property type="entry name" value="SH3 Domains"/>
    <property type="match status" value="2"/>
</dbReference>
<reference evidence="2 3" key="1">
    <citation type="submission" date="2018-05" db="EMBL/GenBank/DDBJ databases">
        <title>A metagenomic window into the 2 km-deep terrestrial subsurface aquifer revealed taxonomically and functionally diverse microbial community comprising novel uncultured bacterial lineages.</title>
        <authorList>
            <person name="Kadnikov V.V."/>
            <person name="Mardanov A.V."/>
            <person name="Beletsky A.V."/>
            <person name="Banks D."/>
            <person name="Pimenov N.V."/>
            <person name="Frank Y.A."/>
            <person name="Karnachuk O.V."/>
            <person name="Ravin N.V."/>
        </authorList>
    </citation>
    <scope>NUCLEOTIDE SEQUENCE [LARGE SCALE GENOMIC DNA]</scope>
    <source>
        <strain evidence="2">BY5</strain>
    </source>
</reference>
<evidence type="ECO:0000313" key="3">
    <source>
        <dbReference type="Proteomes" id="UP000252355"/>
    </source>
</evidence>
<dbReference type="Proteomes" id="UP000252355">
    <property type="component" value="Unassembled WGS sequence"/>
</dbReference>
<feature type="domain" description="SH3b" evidence="1">
    <location>
        <begin position="11"/>
        <end position="56"/>
    </location>
</feature>
<accession>A0A367ZU23</accession>
<dbReference type="InterPro" id="IPR052354">
    <property type="entry name" value="Cell_Wall_Dynamics_Protein"/>
</dbReference>